<accession>A0A369M4Z4</accession>
<gene>
    <name evidence="1" type="ORF">C1875_14175</name>
</gene>
<proteinExistence type="predicted"/>
<protein>
    <submittedName>
        <fullName evidence="1">Uncharacterized protein</fullName>
    </submittedName>
</protein>
<dbReference type="EMBL" id="PPTU01000040">
    <property type="protein sequence ID" value="RDB66007.1"/>
    <property type="molecule type" value="Genomic_DNA"/>
</dbReference>
<organism evidence="1 2">
    <name type="scientific">Eggerthella lenta</name>
    <name type="common">Eubacterium lentum</name>
    <dbReference type="NCBI Taxonomy" id="84112"/>
    <lineage>
        <taxon>Bacteria</taxon>
        <taxon>Bacillati</taxon>
        <taxon>Actinomycetota</taxon>
        <taxon>Coriobacteriia</taxon>
        <taxon>Eggerthellales</taxon>
        <taxon>Eggerthellaceae</taxon>
        <taxon>Eggerthella</taxon>
    </lineage>
</organism>
<dbReference type="Proteomes" id="UP000253970">
    <property type="component" value="Unassembled WGS sequence"/>
</dbReference>
<sequence>MRMHSAKGHTAVEQRWQLQLAVAAVCRSLAPRPADSLVTVFAAQPASPHASDVAATTSAIDAVGAVAHRAADASDAPLAGRTAYRAVSYYSYRYL</sequence>
<evidence type="ECO:0000313" key="1">
    <source>
        <dbReference type="EMBL" id="RDB66007.1"/>
    </source>
</evidence>
<comment type="caution">
    <text evidence="1">The sequence shown here is derived from an EMBL/GenBank/DDBJ whole genome shotgun (WGS) entry which is preliminary data.</text>
</comment>
<evidence type="ECO:0000313" key="2">
    <source>
        <dbReference type="Proteomes" id="UP000253970"/>
    </source>
</evidence>
<dbReference type="AlphaFoldDB" id="A0A369M4Z4"/>
<name>A0A369M4Z4_EGGLN</name>
<reference evidence="1 2" key="1">
    <citation type="journal article" date="2018" name="Elife">
        <title>Discovery and characterization of a prevalent human gut bacterial enzyme sufficient for the inactivation of a family of plant toxins.</title>
        <authorList>
            <person name="Koppel N."/>
            <person name="Bisanz J.E."/>
            <person name="Pandelia M.E."/>
            <person name="Turnbaugh P.J."/>
            <person name="Balskus E.P."/>
        </authorList>
    </citation>
    <scope>NUCLEOTIDE SEQUENCE [LARGE SCALE GENOMIC DNA]</scope>
    <source>
        <strain evidence="1 2">W1 BHI 6</strain>
    </source>
</reference>